<dbReference type="HOGENOM" id="CLU_094461_0_0_2"/>
<dbReference type="OrthoDB" id="117549at2157"/>
<dbReference type="Proteomes" id="UP000005741">
    <property type="component" value="Chromosome"/>
</dbReference>
<protein>
    <submittedName>
        <fullName evidence="2">Uncharacterized protein</fullName>
    </submittedName>
</protein>
<dbReference type="InParanoid" id="H1Z1B5"/>
<dbReference type="EMBL" id="CM001436">
    <property type="protein sequence ID" value="EHQ35382.1"/>
    <property type="molecule type" value="Genomic_DNA"/>
</dbReference>
<dbReference type="STRING" id="937775.Metlim_1273"/>
<evidence type="ECO:0000313" key="2">
    <source>
        <dbReference type="EMBL" id="EHQ35382.1"/>
    </source>
</evidence>
<evidence type="ECO:0000313" key="3">
    <source>
        <dbReference type="Proteomes" id="UP000005741"/>
    </source>
</evidence>
<dbReference type="RefSeq" id="WP_004077133.1">
    <property type="nucleotide sequence ID" value="NZ_CM001436.1"/>
</dbReference>
<evidence type="ECO:0000256" key="1">
    <source>
        <dbReference type="SAM" id="MobiDB-lite"/>
    </source>
</evidence>
<feature type="region of interest" description="Disordered" evidence="1">
    <location>
        <begin position="65"/>
        <end position="135"/>
    </location>
</feature>
<feature type="compositionally biased region" description="Basic and acidic residues" evidence="1">
    <location>
        <begin position="124"/>
        <end position="135"/>
    </location>
</feature>
<keyword evidence="3" id="KW-1185">Reference proteome</keyword>
<organism evidence="2 3">
    <name type="scientific">Methanoplanus limicola DSM 2279</name>
    <dbReference type="NCBI Taxonomy" id="937775"/>
    <lineage>
        <taxon>Archaea</taxon>
        <taxon>Methanobacteriati</taxon>
        <taxon>Methanobacteriota</taxon>
        <taxon>Stenosarchaea group</taxon>
        <taxon>Methanomicrobia</taxon>
        <taxon>Methanomicrobiales</taxon>
        <taxon>Methanomicrobiaceae</taxon>
        <taxon>Methanoplanus</taxon>
    </lineage>
</organism>
<accession>H1Z1B5</accession>
<feature type="compositionally biased region" description="Basic and acidic residues" evidence="1">
    <location>
        <begin position="71"/>
        <end position="89"/>
    </location>
</feature>
<proteinExistence type="predicted"/>
<sequence length="193" mass="21963">MPDKKKLRIGVTVNLENYENLRIEVEGDISGDESPDELINYLDMVLGKFGSNDPDTKKRVDSYRRRVTGQRGEECRKSEQTKKREEESLKAFSPGETEIKGKKRKKYWSKGTTPGSDLKSTDISGEKENYPERVSESPEGIIRYKENNKIINKTTICEICGSAVTPQTEHASKVIAGRVLCRRCLEGMKRDEQ</sequence>
<reference evidence="2 3" key="1">
    <citation type="submission" date="2011-10" db="EMBL/GenBank/DDBJ databases">
        <title>The Improved High-Quality Draft genome of Methanoplanus limicola DSM 2279.</title>
        <authorList>
            <consortium name="US DOE Joint Genome Institute (JGI-PGF)"/>
            <person name="Lucas S."/>
            <person name="Copeland A."/>
            <person name="Lapidus A."/>
            <person name="Glavina del Rio T."/>
            <person name="Dalin E."/>
            <person name="Tice H."/>
            <person name="Bruce D."/>
            <person name="Goodwin L."/>
            <person name="Pitluck S."/>
            <person name="Peters L."/>
            <person name="Mikhailova N."/>
            <person name="Lu M."/>
            <person name="Kyrpides N."/>
            <person name="Mavromatis K."/>
            <person name="Ivanova N."/>
            <person name="Markowitz V."/>
            <person name="Cheng J.-F."/>
            <person name="Hugenholtz P."/>
            <person name="Woyke T."/>
            <person name="Wu D."/>
            <person name="Wirth R."/>
            <person name="Brambilla E.-M."/>
            <person name="Klenk H.-P."/>
            <person name="Eisen J.A."/>
        </authorList>
    </citation>
    <scope>NUCLEOTIDE SEQUENCE [LARGE SCALE GENOMIC DNA]</scope>
    <source>
        <strain evidence="2 3">DSM 2279</strain>
    </source>
</reference>
<dbReference type="AlphaFoldDB" id="H1Z1B5"/>
<name>H1Z1B5_9EURY</name>
<gene>
    <name evidence="2" type="ORF">Metlim_1273</name>
</gene>